<accession>A0A1M5X153</accession>
<dbReference type="Gene3D" id="3.30.420.270">
    <property type="match status" value="1"/>
</dbReference>
<dbReference type="Pfam" id="PF02472">
    <property type="entry name" value="ExbD"/>
    <property type="match status" value="1"/>
</dbReference>
<keyword evidence="5 8" id="KW-1133">Transmembrane helix</keyword>
<dbReference type="STRING" id="1121409.SAMN02745124_02673"/>
<name>A0A1M5X153_9BACT</name>
<organism evidence="9 10">
    <name type="scientific">Desulfofustis glycolicus DSM 9705</name>
    <dbReference type="NCBI Taxonomy" id="1121409"/>
    <lineage>
        <taxon>Bacteria</taxon>
        <taxon>Pseudomonadati</taxon>
        <taxon>Thermodesulfobacteriota</taxon>
        <taxon>Desulfobulbia</taxon>
        <taxon>Desulfobulbales</taxon>
        <taxon>Desulfocapsaceae</taxon>
        <taxon>Desulfofustis</taxon>
    </lineage>
</organism>
<dbReference type="OrthoDB" id="9793581at2"/>
<keyword evidence="10" id="KW-1185">Reference proteome</keyword>
<dbReference type="GO" id="GO:0015031">
    <property type="term" value="P:protein transport"/>
    <property type="evidence" value="ECO:0007669"/>
    <property type="project" value="UniProtKB-KW"/>
</dbReference>
<keyword evidence="4 7" id="KW-0812">Transmembrane</keyword>
<dbReference type="InterPro" id="IPR003400">
    <property type="entry name" value="ExbD"/>
</dbReference>
<evidence type="ECO:0000256" key="6">
    <source>
        <dbReference type="ARBA" id="ARBA00023136"/>
    </source>
</evidence>
<dbReference type="RefSeq" id="WP_073376807.1">
    <property type="nucleotide sequence ID" value="NZ_FQXS01000016.1"/>
</dbReference>
<evidence type="ECO:0000256" key="4">
    <source>
        <dbReference type="ARBA" id="ARBA00022692"/>
    </source>
</evidence>
<evidence type="ECO:0000313" key="9">
    <source>
        <dbReference type="EMBL" id="SHH93589.1"/>
    </source>
</evidence>
<dbReference type="EMBL" id="FQXS01000016">
    <property type="protein sequence ID" value="SHH93589.1"/>
    <property type="molecule type" value="Genomic_DNA"/>
</dbReference>
<feature type="transmembrane region" description="Helical" evidence="8">
    <location>
        <begin position="21"/>
        <end position="42"/>
    </location>
</feature>
<keyword evidence="7" id="KW-0813">Transport</keyword>
<protein>
    <submittedName>
        <fullName evidence="9">Biopolymer transport protein ExbD</fullName>
    </submittedName>
</protein>
<dbReference type="Proteomes" id="UP000184139">
    <property type="component" value="Unassembled WGS sequence"/>
</dbReference>
<comment type="subcellular location">
    <subcellularLocation>
        <location evidence="1">Cell membrane</location>
        <topology evidence="1">Single-pass membrane protein</topology>
    </subcellularLocation>
    <subcellularLocation>
        <location evidence="7">Cell membrane</location>
        <topology evidence="7">Single-pass type II membrane protein</topology>
    </subcellularLocation>
</comment>
<keyword evidence="7" id="KW-0653">Protein transport</keyword>
<evidence type="ECO:0000256" key="8">
    <source>
        <dbReference type="SAM" id="Phobius"/>
    </source>
</evidence>
<gene>
    <name evidence="9" type="ORF">SAMN02745124_02673</name>
</gene>
<evidence type="ECO:0000256" key="1">
    <source>
        <dbReference type="ARBA" id="ARBA00004162"/>
    </source>
</evidence>
<dbReference type="PANTHER" id="PTHR30558">
    <property type="entry name" value="EXBD MEMBRANE COMPONENT OF PMF-DRIVEN MACROMOLECULE IMPORT SYSTEM"/>
    <property type="match status" value="1"/>
</dbReference>
<sequence>MKLARRGKKGVRIEMLPLIDIVFLLLVFFIYAMLSMAVHRGLVLDLPESSTAGSSEQSPLSLSIKRVGTNDVAYYLDDRELGAGDLERELRALQEKAGGAPVLVFAEEGISYQQLYATLDLLKRAGVLSISLQANRE</sequence>
<dbReference type="GO" id="GO:0022857">
    <property type="term" value="F:transmembrane transporter activity"/>
    <property type="evidence" value="ECO:0007669"/>
    <property type="project" value="InterPro"/>
</dbReference>
<evidence type="ECO:0000313" key="10">
    <source>
        <dbReference type="Proteomes" id="UP000184139"/>
    </source>
</evidence>
<evidence type="ECO:0000256" key="2">
    <source>
        <dbReference type="ARBA" id="ARBA00005811"/>
    </source>
</evidence>
<dbReference type="GO" id="GO:0005886">
    <property type="term" value="C:plasma membrane"/>
    <property type="evidence" value="ECO:0007669"/>
    <property type="project" value="UniProtKB-SubCell"/>
</dbReference>
<comment type="similarity">
    <text evidence="2 7">Belongs to the ExbD/TolR family.</text>
</comment>
<proteinExistence type="inferred from homology"/>
<keyword evidence="3" id="KW-1003">Cell membrane</keyword>
<keyword evidence="6 8" id="KW-0472">Membrane</keyword>
<dbReference type="AlphaFoldDB" id="A0A1M5X153"/>
<evidence type="ECO:0000256" key="7">
    <source>
        <dbReference type="RuleBase" id="RU003879"/>
    </source>
</evidence>
<reference evidence="9 10" key="1">
    <citation type="submission" date="2016-11" db="EMBL/GenBank/DDBJ databases">
        <authorList>
            <person name="Jaros S."/>
            <person name="Januszkiewicz K."/>
            <person name="Wedrychowicz H."/>
        </authorList>
    </citation>
    <scope>NUCLEOTIDE SEQUENCE [LARGE SCALE GENOMIC DNA]</scope>
    <source>
        <strain evidence="9 10">DSM 9705</strain>
    </source>
</reference>
<evidence type="ECO:0000256" key="5">
    <source>
        <dbReference type="ARBA" id="ARBA00022989"/>
    </source>
</evidence>
<evidence type="ECO:0000256" key="3">
    <source>
        <dbReference type="ARBA" id="ARBA00022475"/>
    </source>
</evidence>